<dbReference type="PANTHER" id="PTHR30154:SF34">
    <property type="entry name" value="TRANSCRIPTIONAL REGULATOR AZLB"/>
    <property type="match status" value="1"/>
</dbReference>
<dbReference type="InterPro" id="IPR036388">
    <property type="entry name" value="WH-like_DNA-bd_sf"/>
</dbReference>
<dbReference type="SMART" id="SM00344">
    <property type="entry name" value="HTH_ASNC"/>
    <property type="match status" value="2"/>
</dbReference>
<proteinExistence type="predicted"/>
<dbReference type="GO" id="GO:0043565">
    <property type="term" value="F:sequence-specific DNA binding"/>
    <property type="evidence" value="ECO:0007669"/>
    <property type="project" value="InterPro"/>
</dbReference>
<dbReference type="PANTHER" id="PTHR30154">
    <property type="entry name" value="LEUCINE-RESPONSIVE REGULATORY PROTEIN"/>
    <property type="match status" value="1"/>
</dbReference>
<dbReference type="InterPro" id="IPR000485">
    <property type="entry name" value="AsnC-type_HTH_dom"/>
</dbReference>
<evidence type="ECO:0000256" key="3">
    <source>
        <dbReference type="ARBA" id="ARBA00023163"/>
    </source>
</evidence>
<evidence type="ECO:0000256" key="2">
    <source>
        <dbReference type="ARBA" id="ARBA00023125"/>
    </source>
</evidence>
<dbReference type="SUPFAM" id="SSF54909">
    <property type="entry name" value="Dimeric alpha+beta barrel"/>
    <property type="match status" value="1"/>
</dbReference>
<dbReference type="SUPFAM" id="SSF46785">
    <property type="entry name" value="Winged helix' DNA-binding domain"/>
    <property type="match status" value="2"/>
</dbReference>
<evidence type="ECO:0000313" key="5">
    <source>
        <dbReference type="EMBL" id="SJM69289.1"/>
    </source>
</evidence>
<keyword evidence="3" id="KW-0804">Transcription</keyword>
<dbReference type="InterPro" id="IPR036390">
    <property type="entry name" value="WH_DNA-bd_sf"/>
</dbReference>
<reference evidence="5 6" key="1">
    <citation type="submission" date="2017-02" db="EMBL/GenBank/DDBJ databases">
        <authorList>
            <person name="Peterson S.W."/>
        </authorList>
    </citation>
    <scope>NUCLEOTIDE SEQUENCE [LARGE SCALE GENOMIC DNA]</scope>
    <source>
        <strain evidence="5 6">LMG 22410</strain>
    </source>
</reference>
<dbReference type="Proteomes" id="UP000195787">
    <property type="component" value="Unassembled WGS sequence"/>
</dbReference>
<dbReference type="InterPro" id="IPR011008">
    <property type="entry name" value="Dimeric_a/b-barrel"/>
</dbReference>
<dbReference type="GO" id="GO:0005829">
    <property type="term" value="C:cytosol"/>
    <property type="evidence" value="ECO:0007669"/>
    <property type="project" value="TreeGrafter"/>
</dbReference>
<keyword evidence="1" id="KW-0805">Transcription regulation</keyword>
<dbReference type="GeneID" id="303174167"/>
<dbReference type="AlphaFoldDB" id="A0A1R4GMA0"/>
<feature type="domain" description="HTH asnC-type" evidence="4">
    <location>
        <begin position="6"/>
        <end position="65"/>
    </location>
</feature>
<dbReference type="RefSeq" id="WP_086993010.1">
    <property type="nucleotide sequence ID" value="NZ_FUHU01000046.1"/>
</dbReference>
<dbReference type="InterPro" id="IPR019888">
    <property type="entry name" value="Tscrpt_reg_AsnC-like"/>
</dbReference>
<dbReference type="Pfam" id="PF13404">
    <property type="entry name" value="HTH_AsnC-type"/>
    <property type="match status" value="2"/>
</dbReference>
<gene>
    <name evidence="5" type="ORF">CZ674_13205</name>
</gene>
<evidence type="ECO:0000313" key="6">
    <source>
        <dbReference type="Proteomes" id="UP000195787"/>
    </source>
</evidence>
<dbReference type="PRINTS" id="PR00033">
    <property type="entry name" value="HTHASNC"/>
</dbReference>
<name>A0A1R4GMA0_9MICO</name>
<dbReference type="Gene3D" id="3.30.70.920">
    <property type="match status" value="1"/>
</dbReference>
<organism evidence="5 6">
    <name type="scientific">Agrococcus casei LMG 22410</name>
    <dbReference type="NCBI Taxonomy" id="1255656"/>
    <lineage>
        <taxon>Bacteria</taxon>
        <taxon>Bacillati</taxon>
        <taxon>Actinomycetota</taxon>
        <taxon>Actinomycetes</taxon>
        <taxon>Micrococcales</taxon>
        <taxon>Microbacteriaceae</taxon>
        <taxon>Agrococcus</taxon>
    </lineage>
</organism>
<keyword evidence="2" id="KW-0238">DNA-binding</keyword>
<dbReference type="Gene3D" id="1.10.10.10">
    <property type="entry name" value="Winged helix-like DNA-binding domain superfamily/Winged helix DNA-binding domain"/>
    <property type="match status" value="2"/>
</dbReference>
<dbReference type="EMBL" id="FUHU01000046">
    <property type="protein sequence ID" value="SJM69289.1"/>
    <property type="molecule type" value="Genomic_DNA"/>
</dbReference>
<protein>
    <submittedName>
        <fullName evidence="5">Transcriptional regulator, AsnC family</fullName>
    </submittedName>
</protein>
<evidence type="ECO:0000259" key="4">
    <source>
        <dbReference type="PROSITE" id="PS50956"/>
    </source>
</evidence>
<keyword evidence="6" id="KW-1185">Reference proteome</keyword>
<feature type="domain" description="HTH asnC-type" evidence="4">
    <location>
        <begin position="154"/>
        <end position="222"/>
    </location>
</feature>
<evidence type="ECO:0000256" key="1">
    <source>
        <dbReference type="ARBA" id="ARBA00023015"/>
    </source>
</evidence>
<dbReference type="GO" id="GO:0043200">
    <property type="term" value="P:response to amino acid"/>
    <property type="evidence" value="ECO:0007669"/>
    <property type="project" value="TreeGrafter"/>
</dbReference>
<dbReference type="OrthoDB" id="3526090at2"/>
<accession>A0A1R4GMA0</accession>
<sequence>MKPSEDQFDAALVRALQQDGRASIQTLADELEASRAQVSSRLKRLLDDGTVRVVAAVDPGFLGHSILTHNMLRVSGSTAHVTEQLRAREETVFVSAVSGADHVVFETRFGSTDAMLELLQWVRSLEGVERVSTTTYIRIVRGFFVANYRGDYEPDDIDRKLITLLEGDGRRSYTALAGDVGMQPSSVRERVNRLIEQNVIRISAVEARGVVRGQLGVGVGITSRGDDEQIAEFLAKNKAVDFAAQSYGRHDFIATMVGPNPRSVFASIEALRALPATAAVESWTHLHVVKEDYARTLRPAEL</sequence>
<dbReference type="PROSITE" id="PS50956">
    <property type="entry name" value="HTH_ASNC_2"/>
    <property type="match status" value="2"/>
</dbReference>